<reference evidence="2" key="4">
    <citation type="submission" date="2025-09" db="UniProtKB">
        <authorList>
            <consortium name="Ensembl"/>
        </authorList>
    </citation>
    <scope>IDENTIFICATION</scope>
</reference>
<dbReference type="RefSeq" id="XP_026690115.1">
    <property type="nucleotide sequence ID" value="XM_026834314.1"/>
</dbReference>
<dbReference type="GeneID" id="100176193"/>
<organism evidence="2 3">
    <name type="scientific">Ciona intestinalis</name>
    <name type="common">Transparent sea squirt</name>
    <name type="synonym">Ascidia intestinalis</name>
    <dbReference type="NCBI Taxonomy" id="7719"/>
    <lineage>
        <taxon>Eukaryota</taxon>
        <taxon>Metazoa</taxon>
        <taxon>Chordata</taxon>
        <taxon>Tunicata</taxon>
        <taxon>Ascidiacea</taxon>
        <taxon>Phlebobranchia</taxon>
        <taxon>Cionidae</taxon>
        <taxon>Ciona</taxon>
    </lineage>
</organism>
<dbReference type="EMBL" id="EAAA01001920">
    <property type="status" value="NOT_ANNOTATED_CDS"/>
    <property type="molecule type" value="Genomic_DNA"/>
</dbReference>
<dbReference type="AlphaFoldDB" id="A0A1W2WB43"/>
<evidence type="ECO:0000313" key="2">
    <source>
        <dbReference type="Ensembl" id="ENSCINP00000024922.2"/>
    </source>
</evidence>
<evidence type="ECO:0000256" key="1">
    <source>
        <dbReference type="SAM" id="SignalP"/>
    </source>
</evidence>
<dbReference type="Ensembl" id="ENSCINT00000025168.2">
    <property type="protein sequence ID" value="ENSCINP00000024922.2"/>
    <property type="gene ID" value="ENSCING00000013614.2"/>
</dbReference>
<sequence length="186" mass="21281">MKVNLYLAVLLLCLLVAVKDIEARRSLSRRRQSSNRRPSSKTLTTVAMSATLLRLATEQNKRTGYKPPSLSSGYFLTPGIYLDDDFNVNGNQYWTPHFLLSCSDEEECLRNCLIVPTYVSSKTKCRYQFFDRVNNQTTFKFVNEFVNSSSVVHTTRDINICCSSKTTRATISFYVLMLSLLISMLR</sequence>
<name>A0A1W2WB43_CIOIN</name>
<accession>F6V1G7</accession>
<dbReference type="OMA" id="RDINICC"/>
<feature type="signal peptide" evidence="1">
    <location>
        <begin position="1"/>
        <end position="23"/>
    </location>
</feature>
<reference evidence="2" key="3">
    <citation type="submission" date="2025-08" db="UniProtKB">
        <authorList>
            <consortium name="Ensembl"/>
        </authorList>
    </citation>
    <scope>IDENTIFICATION</scope>
</reference>
<evidence type="ECO:0000313" key="3">
    <source>
        <dbReference type="Proteomes" id="UP000008144"/>
    </source>
</evidence>
<proteinExistence type="predicted"/>
<reference evidence="2" key="2">
    <citation type="journal article" date="2008" name="Genome Biol.">
        <title>Improved genome assembly and evidence-based global gene model set for the chordate Ciona intestinalis: new insight into intron and operon populations.</title>
        <authorList>
            <person name="Satou Y."/>
            <person name="Mineta K."/>
            <person name="Ogasawara M."/>
            <person name="Sasakura Y."/>
            <person name="Shoguchi E."/>
            <person name="Ueno K."/>
            <person name="Yamada L."/>
            <person name="Matsumoto J."/>
            <person name="Wasserscheid J."/>
            <person name="Dewar K."/>
            <person name="Wiley G.B."/>
            <person name="Macmil S.L."/>
            <person name="Roe B.A."/>
            <person name="Zeller R.W."/>
            <person name="Hastings K.E."/>
            <person name="Lemaire P."/>
            <person name="Lindquist E."/>
            <person name="Endo T."/>
            <person name="Hotta K."/>
            <person name="Inaba K."/>
        </authorList>
    </citation>
    <scope>NUCLEOTIDE SEQUENCE [LARGE SCALE GENOMIC DNA]</scope>
    <source>
        <strain evidence="2">wild type</strain>
    </source>
</reference>
<dbReference type="GeneTree" id="ENSGT00390000006629"/>
<keyword evidence="3" id="KW-1185">Reference proteome</keyword>
<dbReference type="InParanoid" id="A0A1W2WB43"/>
<feature type="chain" id="PRO_5014069064" evidence="1">
    <location>
        <begin position="24"/>
        <end position="186"/>
    </location>
</feature>
<dbReference type="KEGG" id="cin:100176193"/>
<reference evidence="3" key="1">
    <citation type="journal article" date="2002" name="Science">
        <title>The draft genome of Ciona intestinalis: insights into chordate and vertebrate origins.</title>
        <authorList>
            <person name="Dehal P."/>
            <person name="Satou Y."/>
            <person name="Campbell R.K."/>
            <person name="Chapman J."/>
            <person name="Degnan B."/>
            <person name="De Tomaso A."/>
            <person name="Davidson B."/>
            <person name="Di Gregorio A."/>
            <person name="Gelpke M."/>
            <person name="Goodstein D.M."/>
            <person name="Harafuji N."/>
            <person name="Hastings K.E."/>
            <person name="Ho I."/>
            <person name="Hotta K."/>
            <person name="Huang W."/>
            <person name="Kawashima T."/>
            <person name="Lemaire P."/>
            <person name="Martinez D."/>
            <person name="Meinertzhagen I.A."/>
            <person name="Necula S."/>
            <person name="Nonaka M."/>
            <person name="Putnam N."/>
            <person name="Rash S."/>
            <person name="Saiga H."/>
            <person name="Satake M."/>
            <person name="Terry A."/>
            <person name="Yamada L."/>
            <person name="Wang H.G."/>
            <person name="Awazu S."/>
            <person name="Azumi K."/>
            <person name="Boore J."/>
            <person name="Branno M."/>
            <person name="Chin-Bow S."/>
            <person name="DeSantis R."/>
            <person name="Doyle S."/>
            <person name="Francino P."/>
            <person name="Keys D.N."/>
            <person name="Haga S."/>
            <person name="Hayashi H."/>
            <person name="Hino K."/>
            <person name="Imai K.S."/>
            <person name="Inaba K."/>
            <person name="Kano S."/>
            <person name="Kobayashi K."/>
            <person name="Kobayashi M."/>
            <person name="Lee B.I."/>
            <person name="Makabe K.W."/>
            <person name="Manohar C."/>
            <person name="Matassi G."/>
            <person name="Medina M."/>
            <person name="Mochizuki Y."/>
            <person name="Mount S."/>
            <person name="Morishita T."/>
            <person name="Miura S."/>
            <person name="Nakayama A."/>
            <person name="Nishizaka S."/>
            <person name="Nomoto H."/>
            <person name="Ohta F."/>
            <person name="Oishi K."/>
            <person name="Rigoutsos I."/>
            <person name="Sano M."/>
            <person name="Sasaki A."/>
            <person name="Sasakura Y."/>
            <person name="Shoguchi E."/>
            <person name="Shin-i T."/>
            <person name="Spagnuolo A."/>
            <person name="Stainier D."/>
            <person name="Suzuki M.M."/>
            <person name="Tassy O."/>
            <person name="Takatori N."/>
            <person name="Tokuoka M."/>
            <person name="Yagi K."/>
            <person name="Yoshizaki F."/>
            <person name="Wada S."/>
            <person name="Zhang C."/>
            <person name="Hyatt P.D."/>
            <person name="Larimer F."/>
            <person name="Detter C."/>
            <person name="Doggett N."/>
            <person name="Glavina T."/>
            <person name="Hawkins T."/>
            <person name="Richardson P."/>
            <person name="Lucas S."/>
            <person name="Kohara Y."/>
            <person name="Levine M."/>
            <person name="Satoh N."/>
            <person name="Rokhsar D.S."/>
        </authorList>
    </citation>
    <scope>NUCLEOTIDE SEQUENCE [LARGE SCALE GENOMIC DNA]</scope>
</reference>
<keyword evidence="1" id="KW-0732">Signal</keyword>
<dbReference type="RefSeq" id="XP_026690116.1">
    <property type="nucleotide sequence ID" value="XM_026834315.1"/>
</dbReference>
<protein>
    <submittedName>
        <fullName evidence="2">Uncharacterized LOC100176193</fullName>
    </submittedName>
</protein>
<gene>
    <name evidence="2" type="primary">LOC100176193</name>
</gene>
<dbReference type="Proteomes" id="UP000008144">
    <property type="component" value="Chromosome 4"/>
</dbReference>
<accession>A0A1W2WB43</accession>